<reference evidence="1" key="2">
    <citation type="journal article" date="2006" name="PLoS Pathog.">
        <title>New perspectives on host-parasite interplay by comparative transcriptomic and proteomic analyses of Schistosoma japonicum.</title>
        <authorList>
            <person name="Liu F."/>
            <person name="Lu J."/>
            <person name="Hu W."/>
            <person name="Wang S.Y."/>
            <person name="Cui S.J."/>
            <person name="Chi M."/>
            <person name="Yan Q."/>
            <person name="Wang X.R."/>
            <person name="Song H.D."/>
            <person name="Xu X.N."/>
            <person name="Wang J.J."/>
            <person name="Zhang X.L."/>
            <person name="Zhang X."/>
            <person name="Wang Z.Q."/>
            <person name="Xue C.L."/>
            <person name="Brindley P.J."/>
            <person name="McManus D.P."/>
            <person name="Yang P.Y."/>
            <person name="Feng Z."/>
            <person name="Chen Z."/>
            <person name="Han Z.G."/>
        </authorList>
    </citation>
    <scope>NUCLEOTIDE SEQUENCE</scope>
</reference>
<accession>Q5BRJ2</accession>
<dbReference type="EMBL" id="AY915622">
    <property type="protein sequence ID" value="AAX30843.1"/>
    <property type="molecule type" value="mRNA"/>
</dbReference>
<evidence type="ECO:0000313" key="1">
    <source>
        <dbReference type="EMBL" id="AAX30843.1"/>
    </source>
</evidence>
<name>Q5BRJ2_SCHJA</name>
<organism evidence="1">
    <name type="scientific">Schistosoma japonicum</name>
    <name type="common">Blood fluke</name>
    <dbReference type="NCBI Taxonomy" id="6182"/>
    <lineage>
        <taxon>Eukaryota</taxon>
        <taxon>Metazoa</taxon>
        <taxon>Spiralia</taxon>
        <taxon>Lophotrochozoa</taxon>
        <taxon>Platyhelminthes</taxon>
        <taxon>Trematoda</taxon>
        <taxon>Digenea</taxon>
        <taxon>Strigeidida</taxon>
        <taxon>Schistosomatoidea</taxon>
        <taxon>Schistosomatidae</taxon>
        <taxon>Schistosoma</taxon>
    </lineage>
</organism>
<sequence>MIADDTLQFRSELHELVLLAFNSLPIMIFGHIGQLGADPLLLGSILLNGCATFEERLDKWICSVYSEVFFFGPSEVSVKLCQIIYSLMIKKSSFRP</sequence>
<protein>
    <submittedName>
        <fullName evidence="1">SJCHGC08118 protein</fullName>
    </submittedName>
</protein>
<proteinExistence type="evidence at transcript level"/>
<dbReference type="AlphaFoldDB" id="Q5BRJ2"/>
<reference evidence="1" key="1">
    <citation type="submission" date="2005-01" db="EMBL/GenBank/DDBJ databases">
        <authorList>
            <person name="Han Z."/>
        </authorList>
    </citation>
    <scope>NUCLEOTIDE SEQUENCE</scope>
</reference>